<organism evidence="1">
    <name type="scientific">hydrothermal vent metagenome</name>
    <dbReference type="NCBI Taxonomy" id="652676"/>
    <lineage>
        <taxon>unclassified sequences</taxon>
        <taxon>metagenomes</taxon>
        <taxon>ecological metagenomes</taxon>
    </lineage>
</organism>
<dbReference type="SUPFAM" id="SSF48452">
    <property type="entry name" value="TPR-like"/>
    <property type="match status" value="2"/>
</dbReference>
<reference evidence="1" key="1">
    <citation type="submission" date="2018-06" db="EMBL/GenBank/DDBJ databases">
        <authorList>
            <person name="Zhirakovskaya E."/>
        </authorList>
    </citation>
    <scope>NUCLEOTIDE SEQUENCE</scope>
</reference>
<dbReference type="SMART" id="SM00028">
    <property type="entry name" value="TPR"/>
    <property type="match status" value="7"/>
</dbReference>
<dbReference type="PROSITE" id="PS51257">
    <property type="entry name" value="PROKAR_LIPOPROTEIN"/>
    <property type="match status" value="1"/>
</dbReference>
<evidence type="ECO:0000313" key="1">
    <source>
        <dbReference type="EMBL" id="VAW87844.1"/>
    </source>
</evidence>
<proteinExistence type="predicted"/>
<name>A0A3B1A293_9ZZZZ</name>
<dbReference type="PROSITE" id="PS50005">
    <property type="entry name" value="TPR"/>
    <property type="match status" value="1"/>
</dbReference>
<dbReference type="Pfam" id="PF13432">
    <property type="entry name" value="TPR_16"/>
    <property type="match status" value="2"/>
</dbReference>
<protein>
    <submittedName>
        <fullName evidence="1">FIG140336: TPR domain protein</fullName>
    </submittedName>
</protein>
<dbReference type="InterPro" id="IPR019734">
    <property type="entry name" value="TPR_rpt"/>
</dbReference>
<dbReference type="InterPro" id="IPR011990">
    <property type="entry name" value="TPR-like_helical_dom_sf"/>
</dbReference>
<dbReference type="PANTHER" id="PTHR12558:SF13">
    <property type="entry name" value="CELL DIVISION CYCLE PROTEIN 27 HOMOLOG"/>
    <property type="match status" value="1"/>
</dbReference>
<dbReference type="Gene3D" id="1.25.40.10">
    <property type="entry name" value="Tetratricopeptide repeat domain"/>
    <property type="match status" value="2"/>
</dbReference>
<accession>A0A3B1A293</accession>
<dbReference type="PANTHER" id="PTHR12558">
    <property type="entry name" value="CELL DIVISION CYCLE 16,23,27"/>
    <property type="match status" value="1"/>
</dbReference>
<sequence length="588" mass="65665">MTLSIKTFCLVVSPLVLSGILAGCAVSPSQVAAPAGVSDSATITSEARSVDAEYNVELPAVPLTPDTLYKLLVAETALQRGHYAVGFSQYFGLAKRTRDPRLAAKATRIAIFVRDHKSALQSAKLWVDIDPTNLAARQAISAAYIRSGNPDAALEHLEYILVKEDDGAGQGFMLVASLLSREQDLQAVLGVMERLVDIHQENYSAWQAYAHLALRAGAVEKADAGIKRSLHLEPDNVSAILLQARILRSNGDKVAVAEYLAQRVDAFPRKSVLRLTYARQLVDARDYDEAFKQYQIVMKQSPGDVDVLFALGLLALQLDRQDSAFDYLSQAKETGQRSDDAHFYLGQLEELRENETAALEYYSEVVGGSNLMEARVRQAMIEARQGNLETARNYLHSLHVKTAAERQRLFLIEGEILRNAERDQEALALFNYALNEIPADVQLLYARAMVAERLDQLDLAERDLKKIIELDENNADALNALGYTLADRTDRYQEAHGYVKRALALRPNDNAILDSMGWVLYRLGKYNEAIKMLRQSLKIRLDPEVAAHLGEVLWVSGEREDAREIWRQALEVTPGDKRLLNIMERFIK</sequence>
<dbReference type="EMBL" id="UOFQ01000079">
    <property type="protein sequence ID" value="VAW87844.1"/>
    <property type="molecule type" value="Genomic_DNA"/>
</dbReference>
<gene>
    <name evidence="1" type="ORF">MNBD_GAMMA17-1608</name>
</gene>
<dbReference type="AlphaFoldDB" id="A0A3B1A293"/>
<dbReference type="Pfam" id="PF13374">
    <property type="entry name" value="TPR_10"/>
    <property type="match status" value="1"/>
</dbReference>